<name>A0A3P6SM54_DIBLA</name>
<proteinExistence type="predicted"/>
<accession>A0A3P6SM54</accession>
<sequence length="146" mass="16380">MTVNPDDENSKDASGRVLIGKSKKVSVEKDFRKQFASTFTAKFSPNGDSPSLGRVNPNLDDRTKMPANTRRAGFLMEMKLPEGLDQNFEVGDTKIQYLLRVSIPLYSTYGIFQSVSYLNCIQNCCCGLSHINFRPTPEWKEDSDAT</sequence>
<dbReference type="EMBL" id="UYRU01020233">
    <property type="protein sequence ID" value="VDK55081.1"/>
    <property type="molecule type" value="Genomic_DNA"/>
</dbReference>
<keyword evidence="3" id="KW-1185">Reference proteome</keyword>
<evidence type="ECO:0000256" key="1">
    <source>
        <dbReference type="SAM" id="MobiDB-lite"/>
    </source>
</evidence>
<organism evidence="2 3">
    <name type="scientific">Dibothriocephalus latus</name>
    <name type="common">Fish tapeworm</name>
    <name type="synonym">Diphyllobothrium latum</name>
    <dbReference type="NCBI Taxonomy" id="60516"/>
    <lineage>
        <taxon>Eukaryota</taxon>
        <taxon>Metazoa</taxon>
        <taxon>Spiralia</taxon>
        <taxon>Lophotrochozoa</taxon>
        <taxon>Platyhelminthes</taxon>
        <taxon>Cestoda</taxon>
        <taxon>Eucestoda</taxon>
        <taxon>Diphyllobothriidea</taxon>
        <taxon>Diphyllobothriidae</taxon>
        <taxon>Dibothriocephalus</taxon>
    </lineage>
</organism>
<dbReference type="Proteomes" id="UP000281553">
    <property type="component" value="Unassembled WGS sequence"/>
</dbReference>
<evidence type="ECO:0000313" key="3">
    <source>
        <dbReference type="Proteomes" id="UP000281553"/>
    </source>
</evidence>
<feature type="region of interest" description="Disordered" evidence="1">
    <location>
        <begin position="45"/>
        <end position="66"/>
    </location>
</feature>
<dbReference type="AlphaFoldDB" id="A0A3P6SM54"/>
<protein>
    <submittedName>
        <fullName evidence="2">Uncharacterized protein</fullName>
    </submittedName>
</protein>
<gene>
    <name evidence="2" type="ORF">DILT_LOCUS2072</name>
</gene>
<reference evidence="2 3" key="1">
    <citation type="submission" date="2018-11" db="EMBL/GenBank/DDBJ databases">
        <authorList>
            <consortium name="Pathogen Informatics"/>
        </authorList>
    </citation>
    <scope>NUCLEOTIDE SEQUENCE [LARGE SCALE GENOMIC DNA]</scope>
</reference>
<evidence type="ECO:0000313" key="2">
    <source>
        <dbReference type="EMBL" id="VDK55081.1"/>
    </source>
</evidence>